<dbReference type="Pfam" id="PF03188">
    <property type="entry name" value="Cytochrom_B561"/>
    <property type="match status" value="1"/>
</dbReference>
<feature type="transmembrane region" description="Helical" evidence="11">
    <location>
        <begin position="26"/>
        <end position="46"/>
    </location>
</feature>
<feature type="transmembrane region" description="Helical" evidence="11">
    <location>
        <begin position="182"/>
        <end position="200"/>
    </location>
</feature>
<accession>A0A9P1FSQ8</accession>
<keyword evidence="9" id="KW-0408">Iron</keyword>
<feature type="transmembrane region" description="Helical" evidence="11">
    <location>
        <begin position="159"/>
        <end position="176"/>
    </location>
</feature>
<dbReference type="EMBL" id="CAMXCT030001112">
    <property type="protein sequence ID" value="CAL4774093.1"/>
    <property type="molecule type" value="Genomic_DNA"/>
</dbReference>
<keyword evidence="5 11" id="KW-0812">Transmembrane</keyword>
<dbReference type="PANTHER" id="PTHR15422">
    <property type="entry name" value="OS05G0565100 PROTEIN"/>
    <property type="match status" value="1"/>
</dbReference>
<protein>
    <submittedName>
        <fullName evidence="14">EF-hand domain-containing protein</fullName>
    </submittedName>
</protein>
<dbReference type="GO" id="GO:0046872">
    <property type="term" value="F:metal ion binding"/>
    <property type="evidence" value="ECO:0007669"/>
    <property type="project" value="UniProtKB-KW"/>
</dbReference>
<dbReference type="EMBL" id="CAMXCT020001112">
    <property type="protein sequence ID" value="CAL1140156.1"/>
    <property type="molecule type" value="Genomic_DNA"/>
</dbReference>
<evidence type="ECO:0000256" key="1">
    <source>
        <dbReference type="ARBA" id="ARBA00001970"/>
    </source>
</evidence>
<dbReference type="EMBL" id="CAMXCT010001112">
    <property type="protein sequence ID" value="CAI3986781.1"/>
    <property type="molecule type" value="Genomic_DNA"/>
</dbReference>
<feature type="transmembrane region" description="Helical" evidence="11">
    <location>
        <begin position="52"/>
        <end position="70"/>
    </location>
</feature>
<evidence type="ECO:0000313" key="14">
    <source>
        <dbReference type="EMBL" id="CAL4774093.1"/>
    </source>
</evidence>
<evidence type="ECO:0000256" key="2">
    <source>
        <dbReference type="ARBA" id="ARBA00004141"/>
    </source>
</evidence>
<evidence type="ECO:0000256" key="10">
    <source>
        <dbReference type="ARBA" id="ARBA00023136"/>
    </source>
</evidence>
<feature type="transmembrane region" description="Helical" evidence="11">
    <location>
        <begin position="82"/>
        <end position="101"/>
    </location>
</feature>
<keyword evidence="10 11" id="KW-0472">Membrane</keyword>
<evidence type="ECO:0000256" key="4">
    <source>
        <dbReference type="ARBA" id="ARBA00022617"/>
    </source>
</evidence>
<evidence type="ECO:0000256" key="3">
    <source>
        <dbReference type="ARBA" id="ARBA00022448"/>
    </source>
</evidence>
<keyword evidence="15" id="KW-1185">Reference proteome</keyword>
<evidence type="ECO:0000256" key="7">
    <source>
        <dbReference type="ARBA" id="ARBA00022982"/>
    </source>
</evidence>
<proteinExistence type="predicted"/>
<organism evidence="13">
    <name type="scientific">Cladocopium goreaui</name>
    <dbReference type="NCBI Taxonomy" id="2562237"/>
    <lineage>
        <taxon>Eukaryota</taxon>
        <taxon>Sar</taxon>
        <taxon>Alveolata</taxon>
        <taxon>Dinophyceae</taxon>
        <taxon>Suessiales</taxon>
        <taxon>Symbiodiniaceae</taxon>
        <taxon>Cladocopium</taxon>
    </lineage>
</organism>
<evidence type="ECO:0000256" key="8">
    <source>
        <dbReference type="ARBA" id="ARBA00022989"/>
    </source>
</evidence>
<dbReference type="Proteomes" id="UP001152797">
    <property type="component" value="Unassembled WGS sequence"/>
</dbReference>
<dbReference type="PANTHER" id="PTHR15422:SF45">
    <property type="entry name" value="CYTOCHROME B561 DOMAIN-CONTAINING PROTEIN"/>
    <property type="match status" value="1"/>
</dbReference>
<reference evidence="13" key="1">
    <citation type="submission" date="2022-10" db="EMBL/GenBank/DDBJ databases">
        <authorList>
            <person name="Chen Y."/>
            <person name="Dougan E. K."/>
            <person name="Chan C."/>
            <person name="Rhodes N."/>
            <person name="Thang M."/>
        </authorList>
    </citation>
    <scope>NUCLEOTIDE SEQUENCE</scope>
</reference>
<dbReference type="InterPro" id="IPR045150">
    <property type="entry name" value="CYB561D1/2"/>
</dbReference>
<feature type="transmembrane region" description="Helical" evidence="11">
    <location>
        <begin position="121"/>
        <end position="139"/>
    </location>
</feature>
<gene>
    <name evidence="13" type="ORF">C1SCF055_LOCUS14101</name>
</gene>
<evidence type="ECO:0000313" key="13">
    <source>
        <dbReference type="EMBL" id="CAI3986781.1"/>
    </source>
</evidence>
<keyword evidence="6" id="KW-0479">Metal-binding</keyword>
<evidence type="ECO:0000256" key="9">
    <source>
        <dbReference type="ARBA" id="ARBA00023004"/>
    </source>
</evidence>
<feature type="domain" description="Cytochrome b561" evidence="12">
    <location>
        <begin position="52"/>
        <end position="175"/>
    </location>
</feature>
<name>A0A9P1FSQ8_9DINO</name>
<comment type="subcellular location">
    <subcellularLocation>
        <location evidence="2">Membrane</location>
        <topology evidence="2">Multi-pass membrane protein</topology>
    </subcellularLocation>
</comment>
<keyword evidence="4" id="KW-0349">Heme</keyword>
<evidence type="ECO:0000256" key="11">
    <source>
        <dbReference type="SAM" id="Phobius"/>
    </source>
</evidence>
<sequence>MPDASKAEKLGRNGWLSLAPWPRLKIWGPALVIFACVAAAAVTPAWPVWFWYHPAAMLLGYVALMGNAVLVKKIGGLRATKIHGYLMGAGSIVTAFGWYVIYSNKEVNGKPHLTTWHGISGLFILLGTYCSAVAGAGLLDPHIGMMKASKTVRYFHSNGGRILLAAAFACCVLGWSTVQKQALLPVVLFTIPVMIFMKVLI</sequence>
<dbReference type="Gene3D" id="1.20.120.1770">
    <property type="match status" value="1"/>
</dbReference>
<evidence type="ECO:0000256" key="5">
    <source>
        <dbReference type="ARBA" id="ARBA00022692"/>
    </source>
</evidence>
<dbReference type="InterPro" id="IPR006593">
    <property type="entry name" value="Cyt_b561/ferric_Rdtase_TM"/>
</dbReference>
<evidence type="ECO:0000256" key="6">
    <source>
        <dbReference type="ARBA" id="ARBA00022723"/>
    </source>
</evidence>
<dbReference type="SMART" id="SM00665">
    <property type="entry name" value="B561"/>
    <property type="match status" value="1"/>
</dbReference>
<dbReference type="GO" id="GO:0140575">
    <property type="term" value="F:transmembrane monodehydroascorbate reductase activity"/>
    <property type="evidence" value="ECO:0007669"/>
    <property type="project" value="InterPro"/>
</dbReference>
<reference evidence="14 15" key="2">
    <citation type="submission" date="2024-05" db="EMBL/GenBank/DDBJ databases">
        <authorList>
            <person name="Chen Y."/>
            <person name="Shah S."/>
            <person name="Dougan E. K."/>
            <person name="Thang M."/>
            <person name="Chan C."/>
        </authorList>
    </citation>
    <scope>NUCLEOTIDE SEQUENCE [LARGE SCALE GENOMIC DNA]</scope>
</reference>
<keyword evidence="7" id="KW-0249">Electron transport</keyword>
<comment type="cofactor">
    <cofactor evidence="1">
        <name>heme b</name>
        <dbReference type="ChEBI" id="CHEBI:60344"/>
    </cofactor>
</comment>
<dbReference type="OrthoDB" id="432881at2759"/>
<dbReference type="GO" id="GO:0016020">
    <property type="term" value="C:membrane"/>
    <property type="evidence" value="ECO:0007669"/>
    <property type="project" value="UniProtKB-SubCell"/>
</dbReference>
<keyword evidence="8 11" id="KW-1133">Transmembrane helix</keyword>
<evidence type="ECO:0000313" key="15">
    <source>
        <dbReference type="Proteomes" id="UP001152797"/>
    </source>
</evidence>
<evidence type="ECO:0000259" key="12">
    <source>
        <dbReference type="SMART" id="SM00665"/>
    </source>
</evidence>
<comment type="caution">
    <text evidence="13">The sequence shown here is derived from an EMBL/GenBank/DDBJ whole genome shotgun (WGS) entry which is preliminary data.</text>
</comment>
<dbReference type="AlphaFoldDB" id="A0A9P1FSQ8"/>
<keyword evidence="3" id="KW-0813">Transport</keyword>